<dbReference type="RefSeq" id="XP_002777374.1">
    <property type="nucleotide sequence ID" value="XM_002777328.1"/>
</dbReference>
<dbReference type="InParanoid" id="C5L254"/>
<dbReference type="AlphaFoldDB" id="C5L254"/>
<dbReference type="SUPFAM" id="SSF52540">
    <property type="entry name" value="P-loop containing nucleoside triphosphate hydrolases"/>
    <property type="match status" value="1"/>
</dbReference>
<keyword evidence="2" id="KW-1185">Reference proteome</keyword>
<name>C5L254_PERM5</name>
<accession>C5L254</accession>
<protein>
    <submittedName>
        <fullName evidence="1">Uncharacterized protein</fullName>
    </submittedName>
</protein>
<sequence>MNTIGPLEYGGCTSSRWLSIPGLRWGAVDIVVTTPHHFVADLDRCAETGGSVNQLHPAAVIFDEADMIFHEMRSLMVMEADAL</sequence>
<dbReference type="OrthoDB" id="432247at2759"/>
<evidence type="ECO:0000313" key="1">
    <source>
        <dbReference type="EMBL" id="EER09190.1"/>
    </source>
</evidence>
<evidence type="ECO:0000313" key="2">
    <source>
        <dbReference type="Proteomes" id="UP000007800"/>
    </source>
</evidence>
<reference evidence="1 2" key="1">
    <citation type="submission" date="2008-07" db="EMBL/GenBank/DDBJ databases">
        <authorList>
            <person name="El-Sayed N."/>
            <person name="Caler E."/>
            <person name="Inman J."/>
            <person name="Amedeo P."/>
            <person name="Hass B."/>
            <person name="Wortman J."/>
        </authorList>
    </citation>
    <scope>NUCLEOTIDE SEQUENCE [LARGE SCALE GENOMIC DNA]</scope>
    <source>
        <strain evidence="2">ATCC 50983 / TXsc</strain>
    </source>
</reference>
<gene>
    <name evidence="1" type="ORF">Pmar_PMAR022429</name>
</gene>
<proteinExistence type="predicted"/>
<dbReference type="EMBL" id="GG678528">
    <property type="protein sequence ID" value="EER09190.1"/>
    <property type="molecule type" value="Genomic_DNA"/>
</dbReference>
<organism evidence="2">
    <name type="scientific">Perkinsus marinus (strain ATCC 50983 / TXsc)</name>
    <dbReference type="NCBI Taxonomy" id="423536"/>
    <lineage>
        <taxon>Eukaryota</taxon>
        <taxon>Sar</taxon>
        <taxon>Alveolata</taxon>
        <taxon>Perkinsozoa</taxon>
        <taxon>Perkinsea</taxon>
        <taxon>Perkinsida</taxon>
        <taxon>Perkinsidae</taxon>
        <taxon>Perkinsus</taxon>
    </lineage>
</organism>
<dbReference type="InterPro" id="IPR027417">
    <property type="entry name" value="P-loop_NTPase"/>
</dbReference>
<dbReference type="Proteomes" id="UP000007800">
    <property type="component" value="Unassembled WGS sequence"/>
</dbReference>
<dbReference type="GeneID" id="9065447"/>